<accession>A0A1Q4UY93</accession>
<name>A0A1Q4UY93_9ACTN</name>
<dbReference type="InterPro" id="IPR009200">
    <property type="entry name" value="DUF1269_membrane"/>
</dbReference>
<dbReference type="RefSeq" id="WP_073794569.1">
    <property type="nucleotide sequence ID" value="NZ_JBITDR010000011.1"/>
</dbReference>
<evidence type="ECO:0000313" key="2">
    <source>
        <dbReference type="EMBL" id="OKH90570.1"/>
    </source>
</evidence>
<dbReference type="Pfam" id="PF06897">
    <property type="entry name" value="DUF1269"/>
    <property type="match status" value="1"/>
</dbReference>
<sequence>MSELIVIGYEDPAVAHQAYEEVQKLQKDFVVDLSGLAVVSVDQEGKNHVETPSKIVGVSAASGALWGTIFGLLFLVPAFGLLAGAAFGGLFGKLSKSGIDEEFRGQVQSMLKPGAAAVVIMAAKITEDKFADAMQPFGGRLLKTSLNAEDEKELAEHLGAQS</sequence>
<keyword evidence="1" id="KW-1133">Transmembrane helix</keyword>
<feature type="transmembrane region" description="Helical" evidence="1">
    <location>
        <begin position="64"/>
        <end position="91"/>
    </location>
</feature>
<reference evidence="2 3" key="1">
    <citation type="submission" date="2015-06" db="EMBL/GenBank/DDBJ databases">
        <title>Cloning and characterization of the uncialamcin biosynthetic gene cluster.</title>
        <authorList>
            <person name="Yan X."/>
            <person name="Huang T."/>
            <person name="Ge H."/>
            <person name="Shen B."/>
        </authorList>
    </citation>
    <scope>NUCLEOTIDE SEQUENCE [LARGE SCALE GENOMIC DNA]</scope>
    <source>
        <strain evidence="2 3">DCA2648</strain>
    </source>
</reference>
<gene>
    <name evidence="2" type="ORF">AB852_33610</name>
</gene>
<dbReference type="EMBL" id="LFBV01000011">
    <property type="protein sequence ID" value="OKH90570.1"/>
    <property type="molecule type" value="Genomic_DNA"/>
</dbReference>
<keyword evidence="3" id="KW-1185">Reference proteome</keyword>
<dbReference type="Proteomes" id="UP000186455">
    <property type="component" value="Unassembled WGS sequence"/>
</dbReference>
<evidence type="ECO:0008006" key="4">
    <source>
        <dbReference type="Google" id="ProtNLM"/>
    </source>
</evidence>
<proteinExistence type="predicted"/>
<dbReference type="AlphaFoldDB" id="A0A1Q4UY93"/>
<keyword evidence="1" id="KW-0812">Transmembrane</keyword>
<dbReference type="STRING" id="1048205.AB852_33610"/>
<comment type="caution">
    <text evidence="2">The sequence shown here is derived from an EMBL/GenBank/DDBJ whole genome shotgun (WGS) entry which is preliminary data.</text>
</comment>
<protein>
    <recommendedName>
        <fullName evidence="4">DUF1269 domain-containing protein</fullName>
    </recommendedName>
</protein>
<organism evidence="2 3">
    <name type="scientific">Streptomyces uncialis</name>
    <dbReference type="NCBI Taxonomy" id="1048205"/>
    <lineage>
        <taxon>Bacteria</taxon>
        <taxon>Bacillati</taxon>
        <taxon>Actinomycetota</taxon>
        <taxon>Actinomycetes</taxon>
        <taxon>Kitasatosporales</taxon>
        <taxon>Streptomycetaceae</taxon>
        <taxon>Streptomyces</taxon>
    </lineage>
</organism>
<evidence type="ECO:0000256" key="1">
    <source>
        <dbReference type="SAM" id="Phobius"/>
    </source>
</evidence>
<keyword evidence="1" id="KW-0472">Membrane</keyword>
<evidence type="ECO:0000313" key="3">
    <source>
        <dbReference type="Proteomes" id="UP000186455"/>
    </source>
</evidence>